<feature type="chain" id="PRO_5012971973" description="Secreted protein" evidence="1">
    <location>
        <begin position="16"/>
        <end position="193"/>
    </location>
</feature>
<keyword evidence="1" id="KW-0732">Signal</keyword>
<name>R7Q9C4_CHOCR</name>
<keyword evidence="3" id="KW-1185">Reference proteome</keyword>
<dbReference type="Proteomes" id="UP000012073">
    <property type="component" value="Unassembled WGS sequence"/>
</dbReference>
<organism evidence="2 3">
    <name type="scientific">Chondrus crispus</name>
    <name type="common">Carrageen Irish moss</name>
    <name type="synonym">Polymorpha crispa</name>
    <dbReference type="NCBI Taxonomy" id="2769"/>
    <lineage>
        <taxon>Eukaryota</taxon>
        <taxon>Rhodophyta</taxon>
        <taxon>Florideophyceae</taxon>
        <taxon>Rhodymeniophycidae</taxon>
        <taxon>Gigartinales</taxon>
        <taxon>Gigartinaceae</taxon>
        <taxon>Chondrus</taxon>
    </lineage>
</organism>
<dbReference type="EMBL" id="HG001671">
    <property type="protein sequence ID" value="CDF34070.1"/>
    <property type="molecule type" value="Genomic_DNA"/>
</dbReference>
<evidence type="ECO:0008006" key="4">
    <source>
        <dbReference type="Google" id="ProtNLM"/>
    </source>
</evidence>
<reference evidence="3" key="1">
    <citation type="journal article" date="2013" name="Proc. Natl. Acad. Sci. U.S.A.">
        <title>Genome structure and metabolic features in the red seaweed Chondrus crispus shed light on evolution of the Archaeplastida.</title>
        <authorList>
            <person name="Collen J."/>
            <person name="Porcel B."/>
            <person name="Carre W."/>
            <person name="Ball S.G."/>
            <person name="Chaparro C."/>
            <person name="Tonon T."/>
            <person name="Barbeyron T."/>
            <person name="Michel G."/>
            <person name="Noel B."/>
            <person name="Valentin K."/>
            <person name="Elias M."/>
            <person name="Artiguenave F."/>
            <person name="Arun A."/>
            <person name="Aury J.M."/>
            <person name="Barbosa-Neto J.F."/>
            <person name="Bothwell J.H."/>
            <person name="Bouget F.Y."/>
            <person name="Brillet L."/>
            <person name="Cabello-Hurtado F."/>
            <person name="Capella-Gutierrez S."/>
            <person name="Charrier B."/>
            <person name="Cladiere L."/>
            <person name="Cock J.M."/>
            <person name="Coelho S.M."/>
            <person name="Colleoni C."/>
            <person name="Czjzek M."/>
            <person name="Da Silva C."/>
            <person name="Delage L."/>
            <person name="Denoeud F."/>
            <person name="Deschamps P."/>
            <person name="Dittami S.M."/>
            <person name="Gabaldon T."/>
            <person name="Gachon C.M."/>
            <person name="Groisillier A."/>
            <person name="Herve C."/>
            <person name="Jabbari K."/>
            <person name="Katinka M."/>
            <person name="Kloareg B."/>
            <person name="Kowalczyk N."/>
            <person name="Labadie K."/>
            <person name="Leblanc C."/>
            <person name="Lopez P.J."/>
            <person name="McLachlan D.H."/>
            <person name="Meslet-Cladiere L."/>
            <person name="Moustafa A."/>
            <person name="Nehr Z."/>
            <person name="Nyvall Collen P."/>
            <person name="Panaud O."/>
            <person name="Partensky F."/>
            <person name="Poulain J."/>
            <person name="Rensing S.A."/>
            <person name="Rousvoal S."/>
            <person name="Samson G."/>
            <person name="Symeonidi A."/>
            <person name="Weissenbach J."/>
            <person name="Zambounis A."/>
            <person name="Wincker P."/>
            <person name="Boyen C."/>
        </authorList>
    </citation>
    <scope>NUCLEOTIDE SEQUENCE [LARGE SCALE GENOMIC DNA]</scope>
    <source>
        <strain evidence="3">cv. Stackhouse</strain>
    </source>
</reference>
<dbReference type="RefSeq" id="XP_005713889.1">
    <property type="nucleotide sequence ID" value="XM_005713832.1"/>
</dbReference>
<protein>
    <recommendedName>
        <fullName evidence="4">Secreted protein</fullName>
    </recommendedName>
</protein>
<sequence>MSALMHIRALPWCVACDISAGLLLSTLSPLENSGVLLRIDICRLVLYDSGVWSGKYHSRWVLTKGSGGGHLWHLRGGGLRCWQRHRFSVCDLSLDLCLSGNGCSCSGYGCRTRCDWGLGRRNCRRVGGDGRWYRRVCGGWEEGGCVHSGALRRHGWGIVQREAIWGQVCVCKGRFRLLLPQCVLVQADDKGRR</sequence>
<evidence type="ECO:0000256" key="1">
    <source>
        <dbReference type="SAM" id="SignalP"/>
    </source>
</evidence>
<evidence type="ECO:0000313" key="2">
    <source>
        <dbReference type="EMBL" id="CDF34070.1"/>
    </source>
</evidence>
<gene>
    <name evidence="2" type="ORF">CHC_T00002740001</name>
</gene>
<proteinExistence type="predicted"/>
<accession>R7Q9C4</accession>
<feature type="signal peptide" evidence="1">
    <location>
        <begin position="1"/>
        <end position="15"/>
    </location>
</feature>
<evidence type="ECO:0000313" key="3">
    <source>
        <dbReference type="Proteomes" id="UP000012073"/>
    </source>
</evidence>
<dbReference type="AlphaFoldDB" id="R7Q9C4"/>
<dbReference type="KEGG" id="ccp:CHC_T00002740001"/>
<dbReference type="GeneID" id="17321603"/>
<dbReference type="Gramene" id="CDF34070">
    <property type="protein sequence ID" value="CDF34070"/>
    <property type="gene ID" value="CHC_T00002740001"/>
</dbReference>